<sequence>MTDERKLSSPNGSIHKPEKKVSFAKDLGRIFLLRQREAGSTESASSNGSGGVAAKKEPIQLVTARKKHVYW</sequence>
<keyword evidence="2" id="KW-1185">Reference proteome</keyword>
<reference evidence="1" key="1">
    <citation type="submission" date="2023-06" db="EMBL/GenBank/DDBJ databases">
        <authorList>
            <person name="Delattre M."/>
        </authorList>
    </citation>
    <scope>NUCLEOTIDE SEQUENCE</scope>
    <source>
        <strain evidence="1">AF72</strain>
    </source>
</reference>
<organism evidence="1 2">
    <name type="scientific">Mesorhabditis spiculigera</name>
    <dbReference type="NCBI Taxonomy" id="96644"/>
    <lineage>
        <taxon>Eukaryota</taxon>
        <taxon>Metazoa</taxon>
        <taxon>Ecdysozoa</taxon>
        <taxon>Nematoda</taxon>
        <taxon>Chromadorea</taxon>
        <taxon>Rhabditida</taxon>
        <taxon>Rhabditina</taxon>
        <taxon>Rhabditomorpha</taxon>
        <taxon>Rhabditoidea</taxon>
        <taxon>Rhabditidae</taxon>
        <taxon>Mesorhabditinae</taxon>
        <taxon>Mesorhabditis</taxon>
    </lineage>
</organism>
<dbReference type="AlphaFoldDB" id="A0AA36G6T1"/>
<feature type="non-terminal residue" evidence="1">
    <location>
        <position position="1"/>
    </location>
</feature>
<gene>
    <name evidence="1" type="ORF">MSPICULIGERA_LOCUS18402</name>
</gene>
<comment type="caution">
    <text evidence="1">The sequence shown here is derived from an EMBL/GenBank/DDBJ whole genome shotgun (WGS) entry which is preliminary data.</text>
</comment>
<accession>A0AA36G6T1</accession>
<proteinExistence type="predicted"/>
<dbReference type="Proteomes" id="UP001177023">
    <property type="component" value="Unassembled WGS sequence"/>
</dbReference>
<evidence type="ECO:0000313" key="2">
    <source>
        <dbReference type="Proteomes" id="UP001177023"/>
    </source>
</evidence>
<name>A0AA36G6T1_9BILA</name>
<dbReference type="EMBL" id="CATQJA010002659">
    <property type="protein sequence ID" value="CAJ0580203.1"/>
    <property type="molecule type" value="Genomic_DNA"/>
</dbReference>
<protein>
    <submittedName>
        <fullName evidence="1">Uncharacterized protein</fullName>
    </submittedName>
</protein>
<evidence type="ECO:0000313" key="1">
    <source>
        <dbReference type="EMBL" id="CAJ0580203.1"/>
    </source>
</evidence>